<dbReference type="RefSeq" id="WP_048688378.1">
    <property type="nucleotide sequence ID" value="NZ_KQ130482.1"/>
</dbReference>
<dbReference type="Proteomes" id="UP000037600">
    <property type="component" value="Unassembled WGS sequence"/>
</dbReference>
<dbReference type="STRING" id="1513271.XM47_01040"/>
<dbReference type="PATRIC" id="fig|1513271.3.peg.220"/>
<evidence type="ECO:0000313" key="2">
    <source>
        <dbReference type="Proteomes" id="UP000037600"/>
    </source>
</evidence>
<evidence type="ECO:0000313" key="1">
    <source>
        <dbReference type="EMBL" id="KMT66741.1"/>
    </source>
</evidence>
<proteinExistence type="predicted"/>
<dbReference type="AlphaFoldDB" id="A0A0J8JPX5"/>
<name>A0A0J8JPX5_9ALTE</name>
<dbReference type="OrthoDB" id="5295117at2"/>
<reference evidence="1 2" key="1">
    <citation type="submission" date="2015-04" db="EMBL/GenBank/DDBJ databases">
        <title>Draft Genome Sequence of the Novel Agar-Digesting Marine Bacterium Q1.</title>
        <authorList>
            <person name="Li Y."/>
            <person name="Li D."/>
            <person name="Chen G."/>
            <person name="Du Z."/>
        </authorList>
    </citation>
    <scope>NUCLEOTIDE SEQUENCE [LARGE SCALE GENOMIC DNA]</scope>
    <source>
        <strain evidence="1 2">Q1</strain>
    </source>
</reference>
<gene>
    <name evidence="1" type="ORF">XM47_01040</name>
</gene>
<keyword evidence="2" id="KW-1185">Reference proteome</keyword>
<dbReference type="Gene3D" id="3.10.580.10">
    <property type="entry name" value="CBS-domain"/>
    <property type="match status" value="1"/>
</dbReference>
<sequence>MTTLSLLACNEISKIEWPNQASEISLHSKATDIATDFKINRPLVIDSNTKAVEAEYLMKKAHVKLKLVLDKADNFIGTLSFNDLNDQEIIKKAAIGVDRSELIVTDFMRMKATLKSIDWSALEHISIKTLVHFLKDRTEQHILITDEKGNTLRGLISASDIARRLQLDVNLNLPINFKLISQAITKGIED</sequence>
<comment type="caution">
    <text evidence="1">The sequence shown here is derived from an EMBL/GenBank/DDBJ whole genome shotgun (WGS) entry which is preliminary data.</text>
</comment>
<dbReference type="EMBL" id="LAZL01000002">
    <property type="protein sequence ID" value="KMT66741.1"/>
    <property type="molecule type" value="Genomic_DNA"/>
</dbReference>
<organism evidence="1 2">
    <name type="scientific">Catenovulum maritimum</name>
    <dbReference type="NCBI Taxonomy" id="1513271"/>
    <lineage>
        <taxon>Bacteria</taxon>
        <taxon>Pseudomonadati</taxon>
        <taxon>Pseudomonadota</taxon>
        <taxon>Gammaproteobacteria</taxon>
        <taxon>Alteromonadales</taxon>
        <taxon>Alteromonadaceae</taxon>
        <taxon>Catenovulum</taxon>
    </lineage>
</organism>
<protein>
    <submittedName>
        <fullName evidence="1">Uncharacterized protein</fullName>
    </submittedName>
</protein>
<dbReference type="SUPFAM" id="SSF54631">
    <property type="entry name" value="CBS-domain pair"/>
    <property type="match status" value="1"/>
</dbReference>
<dbReference type="InterPro" id="IPR046342">
    <property type="entry name" value="CBS_dom_sf"/>
</dbReference>
<accession>A0A0J8JPX5</accession>